<reference evidence="12" key="1">
    <citation type="submission" date="2021-01" db="EMBL/GenBank/DDBJ databases">
        <title>Ramlibacter sp. strain AW1 16S ribosomal RNA gene Genome sequencing and assembly.</title>
        <authorList>
            <person name="Kang M."/>
        </authorList>
    </citation>
    <scope>NUCLEOTIDE SEQUENCE</scope>
    <source>
        <strain evidence="12">AW1</strain>
    </source>
</reference>
<sequence length="444" mass="50236">MNTAASTQAASREARWPGAPRPDPAALRRLVDLDKGRIDRRVYWDETIYRMELERIFARTWLFVAHESQVAKPDDFLTTYMGEDGVIVARGQDGRISVFLNSCTHRGNKISLAEVGNRRRFTCNYHGWTFDTQGALVGLPHEDIYKATCPDFDKAALGIHRARVESYKGLVFATFNDEAPGLEQFLGDYRWYLDVLLDNDEGGTEFLPGNIKSRMQCNWKFPAENFAGDSYHAAWTHNSGAMAMLGTGVGKSNQERSYQVNVNGHGWQFGLDMVGNAMVLGEPEIVQYLREREARVAERLGKLRSRMVGAISSANLFPHTSFLPGQNTFRTWHPKGPSAIELHTWVLVNKSAPQSIKDKYMKGVMRTFSPSGTLEMDDGDNWENATQTNQGVVTRAQKLHYGLGMDSAIAHEELKGAVHLRKYNDTNQRAFFRRWLDLMCQEID</sequence>
<gene>
    <name evidence="12" type="ORF">JI739_16060</name>
</gene>
<dbReference type="GO" id="GO:0051213">
    <property type="term" value="F:dioxygenase activity"/>
    <property type="evidence" value="ECO:0007669"/>
    <property type="project" value="UniProtKB-KW"/>
</dbReference>
<dbReference type="GO" id="GO:0005506">
    <property type="term" value="F:iron ion binding"/>
    <property type="evidence" value="ECO:0007669"/>
    <property type="project" value="InterPro"/>
</dbReference>
<dbReference type="Pfam" id="PF00355">
    <property type="entry name" value="Rieske"/>
    <property type="match status" value="1"/>
</dbReference>
<dbReference type="Pfam" id="PF00848">
    <property type="entry name" value="Ring_hydroxyl_A"/>
    <property type="match status" value="1"/>
</dbReference>
<feature type="compositionally biased region" description="Polar residues" evidence="10">
    <location>
        <begin position="1"/>
        <end position="10"/>
    </location>
</feature>
<dbReference type="InterPro" id="IPR017941">
    <property type="entry name" value="Rieske_2Fe-2S"/>
</dbReference>
<dbReference type="SUPFAM" id="SSF50022">
    <property type="entry name" value="ISP domain"/>
    <property type="match status" value="1"/>
</dbReference>
<dbReference type="InterPro" id="IPR001663">
    <property type="entry name" value="Rng_hydr_dOase-A"/>
</dbReference>
<accession>A0A937D2Q5</accession>
<dbReference type="SUPFAM" id="SSF55961">
    <property type="entry name" value="Bet v1-like"/>
    <property type="match status" value="1"/>
</dbReference>
<keyword evidence="5" id="KW-0223">Dioxygenase</keyword>
<keyword evidence="8" id="KW-0411">Iron-sulfur</keyword>
<evidence type="ECO:0000256" key="6">
    <source>
        <dbReference type="ARBA" id="ARBA00023002"/>
    </source>
</evidence>
<comment type="similarity">
    <text evidence="1">Belongs to the bacterial ring-hydroxylating dioxygenase alpha subunit family.</text>
</comment>
<feature type="domain" description="Rieske" evidence="11">
    <location>
        <begin position="61"/>
        <end position="173"/>
    </location>
</feature>
<keyword evidence="4" id="KW-0058">Aromatic hydrocarbons catabolism</keyword>
<keyword evidence="7" id="KW-0408">Iron</keyword>
<dbReference type="PANTHER" id="PTHR43756">
    <property type="entry name" value="CHOLINE MONOOXYGENASE, CHLOROPLASTIC"/>
    <property type="match status" value="1"/>
</dbReference>
<dbReference type="PROSITE" id="PS51296">
    <property type="entry name" value="RIESKE"/>
    <property type="match status" value="1"/>
</dbReference>
<name>A0A937D2Q5_9BURK</name>
<proteinExistence type="inferred from homology"/>
<protein>
    <submittedName>
        <fullName evidence="12">Rieske 2Fe-2S domain-containing protein</fullName>
    </submittedName>
</protein>
<dbReference type="GO" id="GO:0051537">
    <property type="term" value="F:2 iron, 2 sulfur cluster binding"/>
    <property type="evidence" value="ECO:0007669"/>
    <property type="project" value="UniProtKB-KW"/>
</dbReference>
<dbReference type="PRINTS" id="PR00090">
    <property type="entry name" value="RNGDIOXGNASE"/>
</dbReference>
<evidence type="ECO:0000313" key="13">
    <source>
        <dbReference type="Proteomes" id="UP000613011"/>
    </source>
</evidence>
<evidence type="ECO:0000256" key="9">
    <source>
        <dbReference type="ARBA" id="ARBA00023027"/>
    </source>
</evidence>
<evidence type="ECO:0000259" key="11">
    <source>
        <dbReference type="PROSITE" id="PS51296"/>
    </source>
</evidence>
<evidence type="ECO:0000313" key="12">
    <source>
        <dbReference type="EMBL" id="MBL0421864.1"/>
    </source>
</evidence>
<keyword evidence="9" id="KW-0520">NAD</keyword>
<organism evidence="12 13">
    <name type="scientific">Ramlibacter aurantiacus</name>
    <dbReference type="NCBI Taxonomy" id="2801330"/>
    <lineage>
        <taxon>Bacteria</taxon>
        <taxon>Pseudomonadati</taxon>
        <taxon>Pseudomonadota</taxon>
        <taxon>Betaproteobacteria</taxon>
        <taxon>Burkholderiales</taxon>
        <taxon>Comamonadaceae</taxon>
        <taxon>Ramlibacter</taxon>
    </lineage>
</organism>
<dbReference type="InterPro" id="IPR015881">
    <property type="entry name" value="ARHD_Rieske_2Fe_2S"/>
</dbReference>
<evidence type="ECO:0000256" key="5">
    <source>
        <dbReference type="ARBA" id="ARBA00022964"/>
    </source>
</evidence>
<keyword evidence="2" id="KW-0001">2Fe-2S</keyword>
<keyword evidence="6" id="KW-0560">Oxidoreductase</keyword>
<dbReference type="PROSITE" id="PS00570">
    <property type="entry name" value="RING_HYDROXYL_ALPHA"/>
    <property type="match status" value="1"/>
</dbReference>
<dbReference type="RefSeq" id="WP_201684945.1">
    <property type="nucleotide sequence ID" value="NZ_JAEQNA010000006.1"/>
</dbReference>
<feature type="region of interest" description="Disordered" evidence="10">
    <location>
        <begin position="1"/>
        <end position="21"/>
    </location>
</feature>
<keyword evidence="3" id="KW-0479">Metal-binding</keyword>
<dbReference type="Gene3D" id="2.102.10.10">
    <property type="entry name" value="Rieske [2Fe-2S] iron-sulphur domain"/>
    <property type="match status" value="1"/>
</dbReference>
<evidence type="ECO:0000256" key="3">
    <source>
        <dbReference type="ARBA" id="ARBA00022723"/>
    </source>
</evidence>
<evidence type="ECO:0000256" key="10">
    <source>
        <dbReference type="SAM" id="MobiDB-lite"/>
    </source>
</evidence>
<dbReference type="CDD" id="cd08881">
    <property type="entry name" value="RHO_alpha_C_NDO-like"/>
    <property type="match status" value="1"/>
</dbReference>
<evidence type="ECO:0000256" key="4">
    <source>
        <dbReference type="ARBA" id="ARBA00022797"/>
    </source>
</evidence>
<dbReference type="PANTHER" id="PTHR43756:SF1">
    <property type="entry name" value="3-PHENYLPROPIONATE_CINNAMIC ACID DIOXYGENASE SUBUNIT ALPHA"/>
    <property type="match status" value="1"/>
</dbReference>
<dbReference type="InterPro" id="IPR015879">
    <property type="entry name" value="Ring_hydroxy_dOase_asu_C_dom"/>
</dbReference>
<evidence type="ECO:0000256" key="8">
    <source>
        <dbReference type="ARBA" id="ARBA00023014"/>
    </source>
</evidence>
<evidence type="ECO:0000256" key="7">
    <source>
        <dbReference type="ARBA" id="ARBA00023004"/>
    </source>
</evidence>
<comment type="caution">
    <text evidence="12">The sequence shown here is derived from an EMBL/GenBank/DDBJ whole genome shotgun (WGS) entry which is preliminary data.</text>
</comment>
<keyword evidence="13" id="KW-1185">Reference proteome</keyword>
<dbReference type="AlphaFoldDB" id="A0A937D2Q5"/>
<evidence type="ECO:0000256" key="1">
    <source>
        <dbReference type="ARBA" id="ARBA00008751"/>
    </source>
</evidence>
<dbReference type="EMBL" id="JAEQNA010000006">
    <property type="protein sequence ID" value="MBL0421864.1"/>
    <property type="molecule type" value="Genomic_DNA"/>
</dbReference>
<evidence type="ECO:0000256" key="2">
    <source>
        <dbReference type="ARBA" id="ARBA00022714"/>
    </source>
</evidence>
<dbReference type="InterPro" id="IPR036922">
    <property type="entry name" value="Rieske_2Fe-2S_sf"/>
</dbReference>
<dbReference type="Gene3D" id="3.90.380.10">
    <property type="entry name" value="Naphthalene 1,2-dioxygenase Alpha Subunit, Chain A, domain 1"/>
    <property type="match status" value="1"/>
</dbReference>
<dbReference type="InterPro" id="IPR043266">
    <property type="entry name" value="RHO_NdoB-like_C"/>
</dbReference>
<dbReference type="CDD" id="cd03469">
    <property type="entry name" value="Rieske_RO_Alpha_N"/>
    <property type="match status" value="1"/>
</dbReference>
<dbReference type="Proteomes" id="UP000613011">
    <property type="component" value="Unassembled WGS sequence"/>
</dbReference>